<accession>A0A563EAS6</accession>
<dbReference type="Gene3D" id="3.10.20.30">
    <property type="match status" value="1"/>
</dbReference>
<sequence length="79" mass="8111">MSKIVVRYWAAARSAAEIDQETFEADTAGAALASAKQAHPALATVLEVATLLVDGRRADIDTALADGSTVEVLPPFAGG</sequence>
<evidence type="ECO:0000313" key="2">
    <source>
        <dbReference type="Proteomes" id="UP000320244"/>
    </source>
</evidence>
<dbReference type="EMBL" id="VCQV01000001">
    <property type="protein sequence ID" value="TWP38894.1"/>
    <property type="molecule type" value="Genomic_DNA"/>
</dbReference>
<dbReference type="InterPro" id="IPR012675">
    <property type="entry name" value="Beta-grasp_dom_sf"/>
</dbReference>
<dbReference type="SUPFAM" id="SSF54285">
    <property type="entry name" value="MoaD/ThiS"/>
    <property type="match status" value="1"/>
</dbReference>
<evidence type="ECO:0000313" key="1">
    <source>
        <dbReference type="EMBL" id="TWP38894.1"/>
    </source>
</evidence>
<organism evidence="1 2">
    <name type="scientific">Leekyejoonella antrihumi</name>
    <dbReference type="NCBI Taxonomy" id="1660198"/>
    <lineage>
        <taxon>Bacteria</taxon>
        <taxon>Bacillati</taxon>
        <taxon>Actinomycetota</taxon>
        <taxon>Actinomycetes</taxon>
        <taxon>Micrococcales</taxon>
        <taxon>Dermacoccaceae</taxon>
        <taxon>Leekyejoonella</taxon>
    </lineage>
</organism>
<dbReference type="AlphaFoldDB" id="A0A563EAS6"/>
<reference evidence="1 2" key="2">
    <citation type="submission" date="2019-08" db="EMBL/GenBank/DDBJ databases">
        <title>Jejuicoccus antrihumi gen. nov., sp. nov., a new member of the family Dermacoccaceae isolated from a cave.</title>
        <authorList>
            <person name="Schumann P."/>
            <person name="Kim I.S."/>
        </authorList>
    </citation>
    <scope>NUCLEOTIDE SEQUENCE [LARGE SCALE GENOMIC DNA]</scope>
    <source>
        <strain evidence="1 2">C5-26</strain>
    </source>
</reference>
<dbReference type="Pfam" id="PF02597">
    <property type="entry name" value="ThiS"/>
    <property type="match status" value="1"/>
</dbReference>
<dbReference type="RefSeq" id="WP_146314677.1">
    <property type="nucleotide sequence ID" value="NZ_VCQV01000001.1"/>
</dbReference>
<gene>
    <name evidence="1" type="ORF">FGL98_00350</name>
</gene>
<comment type="caution">
    <text evidence="1">The sequence shown here is derived from an EMBL/GenBank/DDBJ whole genome shotgun (WGS) entry which is preliminary data.</text>
</comment>
<reference evidence="1 2" key="1">
    <citation type="submission" date="2019-05" db="EMBL/GenBank/DDBJ databases">
        <authorList>
            <person name="Lee S.D."/>
        </authorList>
    </citation>
    <scope>NUCLEOTIDE SEQUENCE [LARGE SCALE GENOMIC DNA]</scope>
    <source>
        <strain evidence="1 2">C5-26</strain>
    </source>
</reference>
<dbReference type="OrthoDB" id="4331766at2"/>
<name>A0A563EAS6_9MICO</name>
<proteinExistence type="predicted"/>
<dbReference type="Proteomes" id="UP000320244">
    <property type="component" value="Unassembled WGS sequence"/>
</dbReference>
<keyword evidence="2" id="KW-1185">Reference proteome</keyword>
<protein>
    <submittedName>
        <fullName evidence="1">MoaD/ThiS family protein</fullName>
    </submittedName>
</protein>
<dbReference type="InterPro" id="IPR003749">
    <property type="entry name" value="ThiS/MoaD-like"/>
</dbReference>
<dbReference type="InterPro" id="IPR016155">
    <property type="entry name" value="Mopterin_synth/thiamin_S_b"/>
</dbReference>